<evidence type="ECO:0000256" key="1">
    <source>
        <dbReference type="SAM" id="Coils"/>
    </source>
</evidence>
<dbReference type="InterPro" id="IPR002514">
    <property type="entry name" value="Transposase_8"/>
</dbReference>
<sequence>MDEQQEDGRRPRRSYDEAFKRDAVRLVAQEGYTFKAAASLGMSEQSLRAWHAKLVPAPAPCGESASVNELKAENARLRKQLKRVEMEREILKKATAYFAKESL</sequence>
<proteinExistence type="predicted"/>
<dbReference type="EMBL" id="CP036291">
    <property type="protein sequence ID" value="QDU88945.1"/>
    <property type="molecule type" value="Genomic_DNA"/>
</dbReference>
<dbReference type="Pfam" id="PF01527">
    <property type="entry name" value="HTH_Tnp_1"/>
    <property type="match status" value="1"/>
</dbReference>
<dbReference type="GO" id="GO:0006313">
    <property type="term" value="P:DNA transposition"/>
    <property type="evidence" value="ECO:0007669"/>
    <property type="project" value="InterPro"/>
</dbReference>
<gene>
    <name evidence="2" type="ORF">Pla175_23290</name>
</gene>
<evidence type="ECO:0000313" key="3">
    <source>
        <dbReference type="Proteomes" id="UP000317429"/>
    </source>
</evidence>
<dbReference type="OrthoDB" id="217723at2"/>
<dbReference type="InterPro" id="IPR051839">
    <property type="entry name" value="RD_transcriptional_regulator"/>
</dbReference>
<dbReference type="GO" id="GO:0003677">
    <property type="term" value="F:DNA binding"/>
    <property type="evidence" value="ECO:0007669"/>
    <property type="project" value="InterPro"/>
</dbReference>
<keyword evidence="3" id="KW-1185">Reference proteome</keyword>
<dbReference type="Gene3D" id="1.10.10.60">
    <property type="entry name" value="Homeodomain-like"/>
    <property type="match status" value="1"/>
</dbReference>
<dbReference type="PANTHER" id="PTHR33215:SF13">
    <property type="entry name" value="PROTEIN DISTAL ANTENNA"/>
    <property type="match status" value="1"/>
</dbReference>
<dbReference type="SUPFAM" id="SSF46689">
    <property type="entry name" value="Homeodomain-like"/>
    <property type="match status" value="1"/>
</dbReference>
<evidence type="ECO:0000313" key="2">
    <source>
        <dbReference type="EMBL" id="QDU88945.1"/>
    </source>
</evidence>
<dbReference type="PANTHER" id="PTHR33215">
    <property type="entry name" value="PROTEIN DISTAL ANTENNA"/>
    <property type="match status" value="1"/>
</dbReference>
<organism evidence="2 3">
    <name type="scientific">Pirellulimonas nuda</name>
    <dbReference type="NCBI Taxonomy" id="2528009"/>
    <lineage>
        <taxon>Bacteria</taxon>
        <taxon>Pseudomonadati</taxon>
        <taxon>Planctomycetota</taxon>
        <taxon>Planctomycetia</taxon>
        <taxon>Pirellulales</taxon>
        <taxon>Lacipirellulaceae</taxon>
        <taxon>Pirellulimonas</taxon>
    </lineage>
</organism>
<dbReference type="GO" id="GO:0004803">
    <property type="term" value="F:transposase activity"/>
    <property type="evidence" value="ECO:0007669"/>
    <property type="project" value="InterPro"/>
</dbReference>
<dbReference type="InterPro" id="IPR009057">
    <property type="entry name" value="Homeodomain-like_sf"/>
</dbReference>
<accession>A0A518DBT9</accession>
<protein>
    <submittedName>
        <fullName evidence="2">Transposase</fullName>
    </submittedName>
</protein>
<name>A0A518DBT9_9BACT</name>
<dbReference type="KEGG" id="pnd:Pla175_23290"/>
<reference evidence="2 3" key="1">
    <citation type="submission" date="2019-02" db="EMBL/GenBank/DDBJ databases">
        <title>Deep-cultivation of Planctomycetes and their phenomic and genomic characterization uncovers novel biology.</title>
        <authorList>
            <person name="Wiegand S."/>
            <person name="Jogler M."/>
            <person name="Boedeker C."/>
            <person name="Pinto D."/>
            <person name="Vollmers J."/>
            <person name="Rivas-Marin E."/>
            <person name="Kohn T."/>
            <person name="Peeters S.H."/>
            <person name="Heuer A."/>
            <person name="Rast P."/>
            <person name="Oberbeckmann S."/>
            <person name="Bunk B."/>
            <person name="Jeske O."/>
            <person name="Meyerdierks A."/>
            <person name="Storesund J.E."/>
            <person name="Kallscheuer N."/>
            <person name="Luecker S."/>
            <person name="Lage O.M."/>
            <person name="Pohl T."/>
            <person name="Merkel B.J."/>
            <person name="Hornburger P."/>
            <person name="Mueller R.-W."/>
            <person name="Bruemmer F."/>
            <person name="Labrenz M."/>
            <person name="Spormann A.M."/>
            <person name="Op den Camp H."/>
            <person name="Overmann J."/>
            <person name="Amann R."/>
            <person name="Jetten M.S.M."/>
            <person name="Mascher T."/>
            <person name="Medema M.H."/>
            <person name="Devos D.P."/>
            <person name="Kaster A.-K."/>
            <person name="Ovreas L."/>
            <person name="Rohde M."/>
            <person name="Galperin M.Y."/>
            <person name="Jogler C."/>
        </authorList>
    </citation>
    <scope>NUCLEOTIDE SEQUENCE [LARGE SCALE GENOMIC DNA]</scope>
    <source>
        <strain evidence="2 3">Pla175</strain>
    </source>
</reference>
<dbReference type="Proteomes" id="UP000317429">
    <property type="component" value="Chromosome"/>
</dbReference>
<keyword evidence="1" id="KW-0175">Coiled coil</keyword>
<feature type="coiled-coil region" evidence="1">
    <location>
        <begin position="67"/>
        <end position="94"/>
    </location>
</feature>
<dbReference type="RefSeq" id="WP_145284523.1">
    <property type="nucleotide sequence ID" value="NZ_CP036291.1"/>
</dbReference>
<dbReference type="AlphaFoldDB" id="A0A518DBT9"/>